<dbReference type="VEuPathDB" id="FungiDB:FGRAMPH1_01G22853"/>
<name>I1S7Y4_GIBZE</name>
<accession>I1S7Y4</accession>
<dbReference type="HOGENOM" id="CLU_2073388_0_0_1"/>
<organism evidence="1 3">
    <name type="scientific">Gibberella zeae (strain ATCC MYA-4620 / CBS 123657 / FGSC 9075 / NRRL 31084 / PH-1)</name>
    <name type="common">Wheat head blight fungus</name>
    <name type="synonym">Fusarium graminearum</name>
    <dbReference type="NCBI Taxonomy" id="229533"/>
    <lineage>
        <taxon>Eukaryota</taxon>
        <taxon>Fungi</taxon>
        <taxon>Dikarya</taxon>
        <taxon>Ascomycota</taxon>
        <taxon>Pezizomycotina</taxon>
        <taxon>Sordariomycetes</taxon>
        <taxon>Hypocreomycetidae</taxon>
        <taxon>Hypocreales</taxon>
        <taxon>Nectriaceae</taxon>
        <taxon>Fusarium</taxon>
    </lineage>
</organism>
<dbReference type="InParanoid" id="I1S7Y4"/>
<reference evidence="2 3" key="2">
    <citation type="journal article" date="2010" name="Nature">
        <title>Comparative genomics reveals mobile pathogenicity chromosomes in Fusarium.</title>
        <authorList>
            <person name="Ma L.J."/>
            <person name="van der Does H.C."/>
            <person name="Borkovich K.A."/>
            <person name="Coleman J.J."/>
            <person name="Daboussi M.J."/>
            <person name="Di Pietro A."/>
            <person name="Dufresne M."/>
            <person name="Freitag M."/>
            <person name="Grabherr M."/>
            <person name="Henrissat B."/>
            <person name="Houterman P.M."/>
            <person name="Kang S."/>
            <person name="Shim W.B."/>
            <person name="Woloshuk C."/>
            <person name="Xie X."/>
            <person name="Xu J.R."/>
            <person name="Antoniw J."/>
            <person name="Baker S.E."/>
            <person name="Bluhm B.H."/>
            <person name="Breakspear A."/>
            <person name="Brown D.W."/>
            <person name="Butchko R.A."/>
            <person name="Chapman S."/>
            <person name="Coulson R."/>
            <person name="Coutinho P.M."/>
            <person name="Danchin E.G."/>
            <person name="Diener A."/>
            <person name="Gale L.R."/>
            <person name="Gardiner D.M."/>
            <person name="Goff S."/>
            <person name="Hammond-Kosack K.E."/>
            <person name="Hilburn K."/>
            <person name="Hua-Van A."/>
            <person name="Jonkers W."/>
            <person name="Kazan K."/>
            <person name="Kodira C.D."/>
            <person name="Koehrsen M."/>
            <person name="Kumar L."/>
            <person name="Lee Y.H."/>
            <person name="Li L."/>
            <person name="Manners J.M."/>
            <person name="Miranda-Saavedra D."/>
            <person name="Mukherjee M."/>
            <person name="Park G."/>
            <person name="Park J."/>
            <person name="Park S.Y."/>
            <person name="Proctor R.H."/>
            <person name="Regev A."/>
            <person name="Ruiz-Roldan M.C."/>
            <person name="Sain D."/>
            <person name="Sakthikumar S."/>
            <person name="Sykes S."/>
            <person name="Schwartz D.C."/>
            <person name="Turgeon B.G."/>
            <person name="Wapinski I."/>
            <person name="Yoder O."/>
            <person name="Young S."/>
            <person name="Zeng Q."/>
            <person name="Zhou S."/>
            <person name="Galagan J."/>
            <person name="Cuomo C.A."/>
            <person name="Kistler H.C."/>
            <person name="Rep M."/>
        </authorList>
    </citation>
    <scope>GENOME REANNOTATION</scope>
    <source>
        <strain evidence="3">ATCC MYA-4620 / CBS 123657 / FGSC 9075 / NRRL 31084 / PH-1</strain>
        <strain evidence="2">PH-1 / ATCC MYA-4620 / FGSC 9075 / NRRL 31084</strain>
    </source>
</reference>
<keyword evidence="3" id="KW-1185">Reference proteome</keyword>
<dbReference type="KEGG" id="fgr:FGSG_12959"/>
<protein>
    <submittedName>
        <fullName evidence="1">Chromosome 4, complete genome</fullName>
    </submittedName>
</protein>
<dbReference type="EnsemblFungi" id="CEF84175">
    <property type="protein sequence ID" value="CEF84175"/>
    <property type="gene ID" value="FGRRES_12959"/>
</dbReference>
<reference evidence="2" key="4">
    <citation type="submission" date="2017-01" db="UniProtKB">
        <authorList>
            <consortium name="EnsemblFungi"/>
        </authorList>
    </citation>
    <scope>IDENTIFICATION</scope>
    <source>
        <strain evidence="2">PH-1 / ATCC MYA-4620 / FGSC 9075 / NRRL 31084</strain>
    </source>
</reference>
<dbReference type="RefSeq" id="XP_011326288.1">
    <property type="nucleotide sequence ID" value="XM_011327986.1"/>
</dbReference>
<dbReference type="Proteomes" id="UP000070720">
    <property type="component" value="Chromosome 4"/>
</dbReference>
<evidence type="ECO:0000313" key="2">
    <source>
        <dbReference type="EnsemblFungi" id="CEF84175"/>
    </source>
</evidence>
<proteinExistence type="predicted"/>
<sequence>MVFATINVLLDVPPDPTSKPCRPHERLKRKLLFQFSLKAFVSRQLDYPVLGIVWYWPVETAEHLVDGCVSKICVTLSGLRVERNGGKVYTKNRRSPTQIIPLFVSRQGSVLKGDREIV</sequence>
<evidence type="ECO:0000313" key="3">
    <source>
        <dbReference type="Proteomes" id="UP000070720"/>
    </source>
</evidence>
<dbReference type="EMBL" id="HG970335">
    <property type="protein sequence ID" value="CEF84175.1"/>
    <property type="molecule type" value="Genomic_DNA"/>
</dbReference>
<gene>
    <name evidence="1" type="ORF">FGRAMPH1_01T22853</name>
</gene>
<accession>A0A098DQQ2</accession>
<evidence type="ECO:0000313" key="1">
    <source>
        <dbReference type="EMBL" id="CEF84175.1"/>
    </source>
</evidence>
<dbReference type="AlphaFoldDB" id="I1S7Y4"/>
<reference evidence="1 3" key="3">
    <citation type="journal article" date="2015" name="BMC Genomics">
        <title>The completed genome sequence of the pathogenic ascomycete fungus Fusarium graminearum.</title>
        <authorList>
            <person name="King R."/>
            <person name="Urban M."/>
            <person name="Hammond-Kosack M.C."/>
            <person name="Hassani-Pak K."/>
            <person name="Hammond-Kosack K.E."/>
        </authorList>
    </citation>
    <scope>NUCLEOTIDE SEQUENCE [LARGE SCALE GENOMIC DNA]</scope>
    <source>
        <strain evidence="3">ATCC MYA-4620 / CBS 123657 / FGSC 9075 / NRRL 31084 / PH-1</strain>
        <strain evidence="1">PH-1</strain>
    </source>
</reference>
<reference evidence="2 3" key="1">
    <citation type="journal article" date="2007" name="Science">
        <title>The Fusarium graminearum genome reveals a link between localized polymorphism and pathogen specialization.</title>
        <authorList>
            <person name="Cuomo C.A."/>
            <person name="Gueldener U."/>
            <person name="Xu J.-R."/>
            <person name="Trail F."/>
            <person name="Turgeon B.G."/>
            <person name="Di Pietro A."/>
            <person name="Walton J.D."/>
            <person name="Ma L.-J."/>
            <person name="Baker S.E."/>
            <person name="Rep M."/>
            <person name="Adam G."/>
            <person name="Antoniw J."/>
            <person name="Baldwin T."/>
            <person name="Calvo S.E."/>
            <person name="Chang Y.-L."/>
            <person name="DeCaprio D."/>
            <person name="Gale L.R."/>
            <person name="Gnerre S."/>
            <person name="Goswami R.S."/>
            <person name="Hammond-Kosack K."/>
            <person name="Harris L.J."/>
            <person name="Hilburn K."/>
            <person name="Kennell J.C."/>
            <person name="Kroken S."/>
            <person name="Magnuson J.K."/>
            <person name="Mannhaupt G."/>
            <person name="Mauceli E.W."/>
            <person name="Mewes H.-W."/>
            <person name="Mitterbauer R."/>
            <person name="Muehlbauer G."/>
            <person name="Muensterkoetter M."/>
            <person name="Nelson D."/>
            <person name="O'Donnell K."/>
            <person name="Ouellet T."/>
            <person name="Qi W."/>
            <person name="Quesneville H."/>
            <person name="Roncero M.I.G."/>
            <person name="Seong K.-Y."/>
            <person name="Tetko I.V."/>
            <person name="Urban M."/>
            <person name="Waalwijk C."/>
            <person name="Ward T.J."/>
            <person name="Yao J."/>
            <person name="Birren B.W."/>
            <person name="Kistler H.C."/>
        </authorList>
    </citation>
    <scope>NUCLEOTIDE SEQUENCE [LARGE SCALE GENOMIC DNA]</scope>
    <source>
        <strain evidence="3">ATCC MYA-4620 / CBS 123657 / FGSC 9075 / NRRL 31084 / PH-1</strain>
        <strain evidence="2">PH-1 / ATCC MYA-4620 / FGSC 9075 / NRRL 31084</strain>
    </source>
</reference>